<keyword evidence="2" id="KW-0547">Nucleotide-binding</keyword>
<dbReference type="OrthoDB" id="9770562at2"/>
<dbReference type="AlphaFoldDB" id="A0A437MGX9"/>
<evidence type="ECO:0000256" key="5">
    <source>
        <dbReference type="ARBA" id="ARBA00023015"/>
    </source>
</evidence>
<evidence type="ECO:0000256" key="1">
    <source>
        <dbReference type="ARBA" id="ARBA00022553"/>
    </source>
</evidence>
<dbReference type="InterPro" id="IPR058031">
    <property type="entry name" value="AAA_lid_NorR"/>
</dbReference>
<dbReference type="InterPro" id="IPR027417">
    <property type="entry name" value="P-loop_NTPase"/>
</dbReference>
<evidence type="ECO:0000256" key="4">
    <source>
        <dbReference type="ARBA" id="ARBA00023012"/>
    </source>
</evidence>
<dbReference type="SUPFAM" id="SSF46689">
    <property type="entry name" value="Homeodomain-like"/>
    <property type="match status" value="1"/>
</dbReference>
<dbReference type="Pfam" id="PF25601">
    <property type="entry name" value="AAA_lid_14"/>
    <property type="match status" value="1"/>
</dbReference>
<keyword evidence="5" id="KW-0805">Transcription regulation</keyword>
<dbReference type="SUPFAM" id="SSF52172">
    <property type="entry name" value="CheY-like"/>
    <property type="match status" value="1"/>
</dbReference>
<dbReference type="PROSITE" id="PS00676">
    <property type="entry name" value="SIGMA54_INTERACT_2"/>
    <property type="match status" value="1"/>
</dbReference>
<dbReference type="CDD" id="cd00009">
    <property type="entry name" value="AAA"/>
    <property type="match status" value="1"/>
</dbReference>
<dbReference type="InterPro" id="IPR002078">
    <property type="entry name" value="Sigma_54_int"/>
</dbReference>
<feature type="modified residue" description="4-aspartylphosphate" evidence="9">
    <location>
        <position position="60"/>
    </location>
</feature>
<evidence type="ECO:0000256" key="3">
    <source>
        <dbReference type="ARBA" id="ARBA00022840"/>
    </source>
</evidence>
<dbReference type="EMBL" id="SACL01000003">
    <property type="protein sequence ID" value="RVT96845.1"/>
    <property type="molecule type" value="Genomic_DNA"/>
</dbReference>
<keyword evidence="1 9" id="KW-0597">Phosphoprotein</keyword>
<dbReference type="Pfam" id="PF02954">
    <property type="entry name" value="HTH_8"/>
    <property type="match status" value="1"/>
</dbReference>
<dbReference type="GO" id="GO:0005524">
    <property type="term" value="F:ATP binding"/>
    <property type="evidence" value="ECO:0007669"/>
    <property type="project" value="UniProtKB-KW"/>
</dbReference>
<gene>
    <name evidence="12" type="ORF">EOD42_10590</name>
</gene>
<dbReference type="Pfam" id="PF00158">
    <property type="entry name" value="Sigma54_activat"/>
    <property type="match status" value="1"/>
</dbReference>
<dbReference type="SUPFAM" id="SSF52540">
    <property type="entry name" value="P-loop containing nucleoside triphosphate hydrolases"/>
    <property type="match status" value="1"/>
</dbReference>
<dbReference type="FunFam" id="1.10.8.60:FF:000120">
    <property type="entry name" value="Sigma-54-dependent Fis family transcriptional regulator"/>
    <property type="match status" value="1"/>
</dbReference>
<comment type="caution">
    <text evidence="12">The sequence shown here is derived from an EMBL/GenBank/DDBJ whole genome shotgun (WGS) entry which is preliminary data.</text>
</comment>
<name>A0A437MGX9_9PROT</name>
<dbReference type="SMART" id="SM00382">
    <property type="entry name" value="AAA"/>
    <property type="match status" value="1"/>
</dbReference>
<accession>A0A437MGX9</accession>
<dbReference type="PROSITE" id="PS00688">
    <property type="entry name" value="SIGMA54_INTERACT_3"/>
    <property type="match status" value="1"/>
</dbReference>
<dbReference type="PROSITE" id="PS50045">
    <property type="entry name" value="SIGMA54_INTERACT_4"/>
    <property type="match status" value="1"/>
</dbReference>
<dbReference type="Pfam" id="PF00072">
    <property type="entry name" value="Response_reg"/>
    <property type="match status" value="1"/>
</dbReference>
<dbReference type="PANTHER" id="PTHR32071">
    <property type="entry name" value="TRANSCRIPTIONAL REGULATORY PROTEIN"/>
    <property type="match status" value="1"/>
</dbReference>
<keyword evidence="8" id="KW-0804">Transcription</keyword>
<evidence type="ECO:0000313" key="12">
    <source>
        <dbReference type="EMBL" id="RVT96845.1"/>
    </source>
</evidence>
<dbReference type="GO" id="GO:0000160">
    <property type="term" value="P:phosphorelay signal transduction system"/>
    <property type="evidence" value="ECO:0007669"/>
    <property type="project" value="UniProtKB-KW"/>
</dbReference>
<protein>
    <submittedName>
        <fullName evidence="12">Sigma-54-dependent Fis family transcriptional regulator</fullName>
    </submittedName>
</protein>
<evidence type="ECO:0000259" key="10">
    <source>
        <dbReference type="PROSITE" id="PS50045"/>
    </source>
</evidence>
<evidence type="ECO:0000256" key="6">
    <source>
        <dbReference type="ARBA" id="ARBA00023125"/>
    </source>
</evidence>
<keyword evidence="3" id="KW-0067">ATP-binding</keyword>
<dbReference type="InterPro" id="IPR009057">
    <property type="entry name" value="Homeodomain-like_sf"/>
</dbReference>
<keyword evidence="6" id="KW-0238">DNA-binding</keyword>
<dbReference type="FunFam" id="3.40.50.300:FF:000006">
    <property type="entry name" value="DNA-binding transcriptional regulator NtrC"/>
    <property type="match status" value="1"/>
</dbReference>
<dbReference type="Gene3D" id="3.40.50.2300">
    <property type="match status" value="1"/>
</dbReference>
<evidence type="ECO:0000256" key="9">
    <source>
        <dbReference type="PROSITE-ProRule" id="PRU00169"/>
    </source>
</evidence>
<dbReference type="GO" id="GO:0043565">
    <property type="term" value="F:sequence-specific DNA binding"/>
    <property type="evidence" value="ECO:0007669"/>
    <property type="project" value="InterPro"/>
</dbReference>
<dbReference type="Gene3D" id="1.10.10.60">
    <property type="entry name" value="Homeodomain-like"/>
    <property type="match status" value="1"/>
</dbReference>
<reference evidence="12 13" key="1">
    <citation type="submission" date="2019-01" db="EMBL/GenBank/DDBJ databases">
        <authorList>
            <person name="Chen W.-M."/>
        </authorList>
    </citation>
    <scope>NUCLEOTIDE SEQUENCE [LARGE SCALE GENOMIC DNA]</scope>
    <source>
        <strain evidence="12 13">CCP-6</strain>
    </source>
</reference>
<dbReference type="InterPro" id="IPR003593">
    <property type="entry name" value="AAA+_ATPase"/>
</dbReference>
<dbReference type="PROSITE" id="PS50110">
    <property type="entry name" value="RESPONSE_REGULATORY"/>
    <property type="match status" value="1"/>
</dbReference>
<dbReference type="InterPro" id="IPR002197">
    <property type="entry name" value="HTH_Fis"/>
</dbReference>
<dbReference type="InterPro" id="IPR011006">
    <property type="entry name" value="CheY-like_superfamily"/>
</dbReference>
<dbReference type="InterPro" id="IPR001789">
    <property type="entry name" value="Sig_transdc_resp-reg_receiver"/>
</dbReference>
<evidence type="ECO:0000256" key="8">
    <source>
        <dbReference type="ARBA" id="ARBA00023163"/>
    </source>
</evidence>
<organism evidence="12 13">
    <name type="scientific">Rhodovarius crocodyli</name>
    <dbReference type="NCBI Taxonomy" id="1979269"/>
    <lineage>
        <taxon>Bacteria</taxon>
        <taxon>Pseudomonadati</taxon>
        <taxon>Pseudomonadota</taxon>
        <taxon>Alphaproteobacteria</taxon>
        <taxon>Acetobacterales</taxon>
        <taxon>Roseomonadaceae</taxon>
        <taxon>Rhodovarius</taxon>
    </lineage>
</organism>
<keyword evidence="4" id="KW-0902">Two-component regulatory system</keyword>
<dbReference type="PANTHER" id="PTHR32071:SF117">
    <property type="entry name" value="PTS-DEPENDENT DIHYDROXYACETONE KINASE OPERON REGULATORY PROTEIN-RELATED"/>
    <property type="match status" value="1"/>
</dbReference>
<dbReference type="GO" id="GO:0006355">
    <property type="term" value="P:regulation of DNA-templated transcription"/>
    <property type="evidence" value="ECO:0007669"/>
    <property type="project" value="InterPro"/>
</dbReference>
<keyword evidence="7" id="KW-0010">Activator</keyword>
<dbReference type="SMART" id="SM00448">
    <property type="entry name" value="REC"/>
    <property type="match status" value="1"/>
</dbReference>
<dbReference type="InterPro" id="IPR025943">
    <property type="entry name" value="Sigma_54_int_dom_ATP-bd_2"/>
</dbReference>
<dbReference type="Gene3D" id="1.10.8.60">
    <property type="match status" value="1"/>
</dbReference>
<evidence type="ECO:0000256" key="7">
    <source>
        <dbReference type="ARBA" id="ARBA00023159"/>
    </source>
</evidence>
<feature type="domain" description="Sigma-54 factor interaction" evidence="10">
    <location>
        <begin position="149"/>
        <end position="378"/>
    </location>
</feature>
<proteinExistence type="predicted"/>
<feature type="domain" description="Response regulatory" evidence="11">
    <location>
        <begin position="11"/>
        <end position="125"/>
    </location>
</feature>
<evidence type="ECO:0000259" key="11">
    <source>
        <dbReference type="PROSITE" id="PS50110"/>
    </source>
</evidence>
<dbReference type="RefSeq" id="WP_127787493.1">
    <property type="nucleotide sequence ID" value="NZ_SACL01000003.1"/>
</dbReference>
<dbReference type="Gene3D" id="3.40.50.300">
    <property type="entry name" value="P-loop containing nucleotide triphosphate hydrolases"/>
    <property type="match status" value="1"/>
</dbReference>
<sequence>MSETVTAPTGRVLLVEDTPTQAEVAKAMLAALGHEVRHAATGAQALLLAQEWPADAVLVDLQLPDFSGFELMRRLRAEGSEAAMIVLTANGSVNTAVEAMREGAIDFIVKPYGKARLKVTLDNALENRALRAELTAVKQQLNRGRFFGFVGASPAMQAVYRTIESVAPSRANVFITGESGTGKELAAEAIHKASPRAKGPFVAINCGAIPKDLIESEIFGHVKGAFTGAIDNRAGAARQAEGGTLFLDEVGEMRLDMQVKLLRFLQTGSFQPVGAARPEKADVRIVSATNRDPLAEVEAGRFREDLYYRLYVVPIALPPLRERGEDVLLIARHFLTRFAKEEGRRFRGFARETEAAISAYPWPGNVRQLQNAVRNVVVLHDGDVVTPGMLPPLPAPALPAAAPQPAAAPVPPMVAPPPAVAHVAAPPSPAPVTAFAPAPPPMAPPPQPASIEPLAVVERRCILAALDHTGQDVPKAAALLGVNPSTIYRKLAAWRSEGVHA</sequence>
<keyword evidence="13" id="KW-1185">Reference proteome</keyword>
<evidence type="ECO:0000256" key="2">
    <source>
        <dbReference type="ARBA" id="ARBA00022741"/>
    </source>
</evidence>
<evidence type="ECO:0000313" key="13">
    <source>
        <dbReference type="Proteomes" id="UP000282957"/>
    </source>
</evidence>
<dbReference type="InterPro" id="IPR025944">
    <property type="entry name" value="Sigma_54_int_dom_CS"/>
</dbReference>
<dbReference type="Proteomes" id="UP000282957">
    <property type="component" value="Unassembled WGS sequence"/>
</dbReference>